<accession>A0A1Y2B4S7</accession>
<evidence type="ECO:0000256" key="1">
    <source>
        <dbReference type="PROSITE-ProRule" id="PRU00023"/>
    </source>
</evidence>
<comment type="caution">
    <text evidence="2">The sequence shown here is derived from an EMBL/GenBank/DDBJ whole genome shotgun (WGS) entry which is preliminary data.</text>
</comment>
<dbReference type="SUPFAM" id="SSF48403">
    <property type="entry name" value="Ankyrin repeat"/>
    <property type="match status" value="1"/>
</dbReference>
<feature type="repeat" description="ANK" evidence="1">
    <location>
        <begin position="139"/>
        <end position="171"/>
    </location>
</feature>
<protein>
    <submittedName>
        <fullName evidence="2">Uncharacterized protein</fullName>
    </submittedName>
</protein>
<dbReference type="Gene3D" id="1.25.40.20">
    <property type="entry name" value="Ankyrin repeat-containing domain"/>
    <property type="match status" value="1"/>
</dbReference>
<name>A0A1Y2B4S7_9FUNG</name>
<dbReference type="EMBL" id="MCOG01000177">
    <property type="protein sequence ID" value="ORY29833.1"/>
    <property type="molecule type" value="Genomic_DNA"/>
</dbReference>
<organism evidence="2 3">
    <name type="scientific">Neocallimastix californiae</name>
    <dbReference type="NCBI Taxonomy" id="1754190"/>
    <lineage>
        <taxon>Eukaryota</taxon>
        <taxon>Fungi</taxon>
        <taxon>Fungi incertae sedis</taxon>
        <taxon>Chytridiomycota</taxon>
        <taxon>Chytridiomycota incertae sedis</taxon>
        <taxon>Neocallimastigomycetes</taxon>
        <taxon>Neocallimastigales</taxon>
        <taxon>Neocallimastigaceae</taxon>
        <taxon>Neocallimastix</taxon>
    </lineage>
</organism>
<dbReference type="OrthoDB" id="5955452at2759"/>
<dbReference type="PROSITE" id="PS50088">
    <property type="entry name" value="ANK_REPEAT"/>
    <property type="match status" value="1"/>
</dbReference>
<dbReference type="PROSITE" id="PS50297">
    <property type="entry name" value="ANK_REP_REGION"/>
    <property type="match status" value="1"/>
</dbReference>
<dbReference type="InterPro" id="IPR002110">
    <property type="entry name" value="Ankyrin_rpt"/>
</dbReference>
<dbReference type="Pfam" id="PF13857">
    <property type="entry name" value="Ank_5"/>
    <property type="match status" value="1"/>
</dbReference>
<keyword evidence="1" id="KW-0040">ANK repeat</keyword>
<proteinExistence type="predicted"/>
<dbReference type="Proteomes" id="UP000193920">
    <property type="component" value="Unassembled WGS sequence"/>
</dbReference>
<keyword evidence="3" id="KW-1185">Reference proteome</keyword>
<evidence type="ECO:0000313" key="2">
    <source>
        <dbReference type="EMBL" id="ORY29833.1"/>
    </source>
</evidence>
<evidence type="ECO:0000313" key="3">
    <source>
        <dbReference type="Proteomes" id="UP000193920"/>
    </source>
</evidence>
<dbReference type="AlphaFoldDB" id="A0A1Y2B4S7"/>
<reference evidence="2 3" key="1">
    <citation type="submission" date="2016-08" db="EMBL/GenBank/DDBJ databases">
        <title>A Parts List for Fungal Cellulosomes Revealed by Comparative Genomics.</title>
        <authorList>
            <consortium name="DOE Joint Genome Institute"/>
            <person name="Haitjema C.H."/>
            <person name="Gilmore S.P."/>
            <person name="Henske J.K."/>
            <person name="Solomon K.V."/>
            <person name="De Groot R."/>
            <person name="Kuo A."/>
            <person name="Mondo S.J."/>
            <person name="Salamov A.A."/>
            <person name="Labutti K."/>
            <person name="Zhao Z."/>
            <person name="Chiniquy J."/>
            <person name="Barry K."/>
            <person name="Brewer H.M."/>
            <person name="Purvine S.O."/>
            <person name="Wright A.T."/>
            <person name="Boxma B."/>
            <person name="Van Alen T."/>
            <person name="Hackstein J.H."/>
            <person name="Baker S.E."/>
            <person name="Grigoriev I.V."/>
            <person name="O'Malley M.A."/>
        </authorList>
    </citation>
    <scope>NUCLEOTIDE SEQUENCE [LARGE SCALE GENOMIC DNA]</scope>
    <source>
        <strain evidence="2 3">G1</strain>
    </source>
</reference>
<gene>
    <name evidence="2" type="ORF">LY90DRAFT_627509</name>
</gene>
<dbReference type="InterPro" id="IPR036770">
    <property type="entry name" value="Ankyrin_rpt-contain_sf"/>
</dbReference>
<dbReference type="SMART" id="SM00248">
    <property type="entry name" value="ANK"/>
    <property type="match status" value="1"/>
</dbReference>
<sequence length="173" mass="20954">MNNIEYYKNKENSVLKRILKEENKYNKDYYEENISSYSIKNLIFRLIKGNNTADLDELLKELFENYNFCRDYEFDKYFKYDNEFIINLLLYYKNKIKISKEMFKIILIKEKEIKSNSIVNFHMIDVEGEKYFVNRYTNELQTPLHVACFYGYLEIIKILIKYGGNTKLANALI</sequence>